<accession>A0ABS0T9I3</accession>
<evidence type="ECO:0000313" key="4">
    <source>
        <dbReference type="EMBL" id="MBI5975400.1"/>
    </source>
</evidence>
<dbReference type="RefSeq" id="WP_198618178.1">
    <property type="nucleotide sequence ID" value="NZ_JABANU010000016.1"/>
</dbReference>
<dbReference type="CDD" id="cd02651">
    <property type="entry name" value="nuc_hydro_IU_UC_XIUA"/>
    <property type="match status" value="1"/>
</dbReference>
<keyword evidence="1 4" id="KW-0378">Hydrolase</keyword>
<gene>
    <name evidence="4" type="ORF">HHH54_07255</name>
</gene>
<reference evidence="4 5" key="1">
    <citation type="submission" date="2020-04" db="EMBL/GenBank/DDBJ databases">
        <title>Staphylococcus species from domestic dog.</title>
        <authorList>
            <person name="Paterson G.K."/>
        </authorList>
    </citation>
    <scope>NUCLEOTIDE SEQUENCE [LARGE SCALE GENOMIC DNA]</scope>
    <source>
        <strain evidence="4 5">H16/1A</strain>
    </source>
</reference>
<name>A0ABS0T9I3_9STAP</name>
<evidence type="ECO:0000256" key="2">
    <source>
        <dbReference type="ARBA" id="ARBA00023295"/>
    </source>
</evidence>
<dbReference type="Gene3D" id="3.90.245.10">
    <property type="entry name" value="Ribonucleoside hydrolase-like"/>
    <property type="match status" value="1"/>
</dbReference>
<dbReference type="SUPFAM" id="SSF53590">
    <property type="entry name" value="Nucleoside hydrolase"/>
    <property type="match status" value="1"/>
</dbReference>
<dbReference type="InterPro" id="IPR001910">
    <property type="entry name" value="Inosine/uridine_hydrolase_dom"/>
</dbReference>
<dbReference type="PANTHER" id="PTHR12304:SF15">
    <property type="entry name" value="NON-SPECIFIC RIBONUCLEOSIDE HYDROLASE RIHC"/>
    <property type="match status" value="1"/>
</dbReference>
<comment type="caution">
    <text evidence="4">The sequence shown here is derived from an EMBL/GenBank/DDBJ whole genome shotgun (WGS) entry which is preliminary data.</text>
</comment>
<dbReference type="InterPro" id="IPR023186">
    <property type="entry name" value="IUNH"/>
</dbReference>
<dbReference type="InterPro" id="IPR036452">
    <property type="entry name" value="Ribo_hydro-like"/>
</dbReference>
<evidence type="ECO:0000259" key="3">
    <source>
        <dbReference type="Pfam" id="PF01156"/>
    </source>
</evidence>
<sequence length="301" mass="33712">MKRPIIIDTDPGIDDAAAIAFALHHPKLEVKLISTVHGNVNVHQTTRNALKLLQFFSQSIPVVQGQATPLLRKAIHAPHVHGDNGLAGFNFEEPTTTTQDGNPLLIMRDTILNSPQPITLVPIGPLTNIALLLKSFPEVHHHIESIVLMGGSIGKGNVTEAAEFNIYADPEAAHIVFSLDIPITMIGLDIVRKSQLPFTLLPQMKEMNQTGNMLFNLFKHYRNESLKYGLNIYDAYTIMYLCYPDQFETDFAHVSVELNDSTLLGRTYVDFNHPEKSVNVLTYIHHDTFVKYFTALLKYCP</sequence>
<dbReference type="EMBL" id="JABANU010000016">
    <property type="protein sequence ID" value="MBI5975400.1"/>
    <property type="molecule type" value="Genomic_DNA"/>
</dbReference>
<proteinExistence type="predicted"/>
<protein>
    <submittedName>
        <fullName evidence="4">Ribonucleoside hydrolase RihC</fullName>
    </submittedName>
</protein>
<evidence type="ECO:0000313" key="5">
    <source>
        <dbReference type="Proteomes" id="UP000751852"/>
    </source>
</evidence>
<dbReference type="GO" id="GO:0016787">
    <property type="term" value="F:hydrolase activity"/>
    <property type="evidence" value="ECO:0007669"/>
    <property type="project" value="UniProtKB-KW"/>
</dbReference>
<keyword evidence="2" id="KW-0326">Glycosidase</keyword>
<feature type="domain" description="Inosine/uridine-preferring nucleoside hydrolase" evidence="3">
    <location>
        <begin position="5"/>
        <end position="290"/>
    </location>
</feature>
<evidence type="ECO:0000256" key="1">
    <source>
        <dbReference type="ARBA" id="ARBA00022801"/>
    </source>
</evidence>
<dbReference type="Pfam" id="PF01156">
    <property type="entry name" value="IU_nuc_hydro"/>
    <property type="match status" value="1"/>
</dbReference>
<keyword evidence="5" id="KW-1185">Reference proteome</keyword>
<dbReference type="Proteomes" id="UP000751852">
    <property type="component" value="Unassembled WGS sequence"/>
</dbReference>
<dbReference type="PANTHER" id="PTHR12304">
    <property type="entry name" value="INOSINE-URIDINE PREFERRING NUCLEOSIDE HYDROLASE"/>
    <property type="match status" value="1"/>
</dbReference>
<organism evidence="4 5">
    <name type="scientific">Staphylococcus canis</name>
    <dbReference type="NCBI Taxonomy" id="2724942"/>
    <lineage>
        <taxon>Bacteria</taxon>
        <taxon>Bacillati</taxon>
        <taxon>Bacillota</taxon>
        <taxon>Bacilli</taxon>
        <taxon>Bacillales</taxon>
        <taxon>Staphylococcaceae</taxon>
        <taxon>Staphylococcus</taxon>
    </lineage>
</organism>